<feature type="region of interest" description="Disordered" evidence="2">
    <location>
        <begin position="231"/>
        <end position="299"/>
    </location>
</feature>
<evidence type="ECO:0000259" key="4">
    <source>
        <dbReference type="Pfam" id="PF26304"/>
    </source>
</evidence>
<evidence type="ECO:0000256" key="2">
    <source>
        <dbReference type="SAM" id="MobiDB-lite"/>
    </source>
</evidence>
<dbReference type="PANTHER" id="PTHR30034:SF5">
    <property type="entry name" value="SECRETION SYSTEM APPARATUS PROTEIN SSAQ"/>
    <property type="match status" value="1"/>
</dbReference>
<dbReference type="InterPro" id="IPR036429">
    <property type="entry name" value="SpoA-like_sf"/>
</dbReference>
<organism evidence="5 6">
    <name type="scientific">Chitinasiproducens palmae</name>
    <dbReference type="NCBI Taxonomy" id="1770053"/>
    <lineage>
        <taxon>Bacteria</taxon>
        <taxon>Pseudomonadati</taxon>
        <taxon>Pseudomonadota</taxon>
        <taxon>Betaproteobacteria</taxon>
        <taxon>Burkholderiales</taxon>
        <taxon>Burkholderiaceae</taxon>
        <taxon>Chitinasiproducens</taxon>
    </lineage>
</organism>
<reference evidence="6" key="1">
    <citation type="submission" date="2016-09" db="EMBL/GenBank/DDBJ databases">
        <authorList>
            <person name="Varghese N."/>
            <person name="Submissions S."/>
        </authorList>
    </citation>
    <scope>NUCLEOTIDE SEQUENCE [LARGE SCALE GENOMIC DNA]</scope>
    <source>
        <strain evidence="6">JS23</strain>
    </source>
</reference>
<dbReference type="RefSeq" id="WP_170844968.1">
    <property type="nucleotide sequence ID" value="NZ_FNLO01000001.1"/>
</dbReference>
<dbReference type="PANTHER" id="PTHR30034">
    <property type="entry name" value="FLAGELLAR MOTOR SWITCH PROTEIN FLIM"/>
    <property type="match status" value="1"/>
</dbReference>
<dbReference type="EMBL" id="FNLO01000001">
    <property type="protein sequence ID" value="SDV46281.1"/>
    <property type="molecule type" value="Genomic_DNA"/>
</dbReference>
<evidence type="ECO:0000256" key="1">
    <source>
        <dbReference type="ARBA" id="ARBA00009226"/>
    </source>
</evidence>
<dbReference type="Pfam" id="PF26304">
    <property type="entry name" value="FliMN_C_rel"/>
    <property type="match status" value="1"/>
</dbReference>
<feature type="compositionally biased region" description="Basic and acidic residues" evidence="2">
    <location>
        <begin position="233"/>
        <end position="242"/>
    </location>
</feature>
<dbReference type="AlphaFoldDB" id="A0A1H2PIX6"/>
<evidence type="ECO:0000313" key="6">
    <source>
        <dbReference type="Proteomes" id="UP000243719"/>
    </source>
</evidence>
<accession>A0A1H2PIX6</accession>
<comment type="similarity">
    <text evidence="1">Belongs to the FliN/MopA/SpaO family.</text>
</comment>
<evidence type="ECO:0000313" key="5">
    <source>
        <dbReference type="EMBL" id="SDV46281.1"/>
    </source>
</evidence>
<gene>
    <name evidence="5" type="ORF">SAMN05216551_101222</name>
</gene>
<dbReference type="STRING" id="1770053.SAMN05216551_101222"/>
<dbReference type="Pfam" id="PF01052">
    <property type="entry name" value="FliMN_C"/>
    <property type="match status" value="1"/>
</dbReference>
<dbReference type="GO" id="GO:0071978">
    <property type="term" value="P:bacterial-type flagellum-dependent swarming motility"/>
    <property type="evidence" value="ECO:0007669"/>
    <property type="project" value="TreeGrafter"/>
</dbReference>
<keyword evidence="6" id="KW-1185">Reference proteome</keyword>
<feature type="domain" description="Flagellar motor switch protein FliN-like C-terminal" evidence="3">
    <location>
        <begin position="316"/>
        <end position="383"/>
    </location>
</feature>
<sequence>MIHIPCLESRLVAVRRDCAALRRLGLQARPARLPDGPHVVVDARTDHDAHRARVALPLWLAHHFPGLPALDWAAIDSDVLVALTVSKPVTAALLPAPAGGWRSVTPLCVEAVADGAAWQLAVAHRSGPSEPHEVFFETFPRAPTARLDTRVPGWIAGHRVPVRVVLGRSAVRPRLLTRMSIGDLLVIERVDARLECGPGPAAHGLFRVKVMERNIALTESWDDEALPAMPHGQWEEAPRPLADESPAEAMARDDCHSGDGSMWGGSPDRAAHGDDGWPSDLPPGADRPPPRSTASHTAAAAPAIVPTALTASTPAIQDVPVQATFVLDELTLSFGELAQLETGATLPLRQGCLSRVDIRIDGTRVAHGRLVRLEDGLAVEIDALHVSSGAGG</sequence>
<dbReference type="SUPFAM" id="SSF101801">
    <property type="entry name" value="Surface presentation of antigens (SPOA)"/>
    <property type="match status" value="1"/>
</dbReference>
<feature type="domain" description="SpaO FliM/N C-terminal related" evidence="4">
    <location>
        <begin position="157"/>
        <end position="222"/>
    </location>
</feature>
<evidence type="ECO:0000259" key="3">
    <source>
        <dbReference type="Pfam" id="PF01052"/>
    </source>
</evidence>
<name>A0A1H2PIX6_9BURK</name>
<dbReference type="InterPro" id="IPR001543">
    <property type="entry name" value="FliN-like_C"/>
</dbReference>
<dbReference type="GO" id="GO:0050918">
    <property type="term" value="P:positive chemotaxis"/>
    <property type="evidence" value="ECO:0007669"/>
    <property type="project" value="TreeGrafter"/>
</dbReference>
<dbReference type="Gene3D" id="2.30.330.10">
    <property type="entry name" value="SpoA-like"/>
    <property type="match status" value="1"/>
</dbReference>
<proteinExistence type="inferred from homology"/>
<dbReference type="InterPro" id="IPR058805">
    <property type="entry name" value="SpaO_FliMN_C_rel"/>
</dbReference>
<protein>
    <submittedName>
        <fullName evidence="5">Type III secretion system apparatus protein YscQ/HrcQ</fullName>
    </submittedName>
</protein>
<dbReference type="Proteomes" id="UP000243719">
    <property type="component" value="Unassembled WGS sequence"/>
</dbReference>